<evidence type="ECO:0000256" key="6">
    <source>
        <dbReference type="ARBA" id="ARBA00022917"/>
    </source>
</evidence>
<dbReference type="OMA" id="NIGMVGH"/>
<dbReference type="InterPro" id="IPR027417">
    <property type="entry name" value="P-loop_NTPase"/>
</dbReference>
<dbReference type="PANTHER" id="PTHR42854:SF3">
    <property type="entry name" value="EUKARYOTIC TRANSLATION INITIATION FACTOR 2 SUBUNIT 3-RELATED"/>
    <property type="match status" value="1"/>
</dbReference>
<dbReference type="STRING" id="184922.A8BD23"/>
<evidence type="ECO:0000256" key="3">
    <source>
        <dbReference type="ARBA" id="ARBA00022540"/>
    </source>
</evidence>
<dbReference type="InterPro" id="IPR015256">
    <property type="entry name" value="eIF2g_C"/>
</dbReference>
<comment type="catalytic activity">
    <reaction evidence="8">
        <text>GTP + H2O = GDP + phosphate + H(+)</text>
        <dbReference type="Rhea" id="RHEA:19669"/>
        <dbReference type="ChEBI" id="CHEBI:15377"/>
        <dbReference type="ChEBI" id="CHEBI:15378"/>
        <dbReference type="ChEBI" id="CHEBI:37565"/>
        <dbReference type="ChEBI" id="CHEBI:43474"/>
        <dbReference type="ChEBI" id="CHEBI:58189"/>
        <dbReference type="EC" id="3.6.5.3"/>
    </reaction>
</comment>
<name>A8BD23_GIAIC</name>
<dbReference type="AlphaFoldDB" id="A8BD23"/>
<dbReference type="NCBIfam" id="NF003077">
    <property type="entry name" value="PRK04000.1"/>
    <property type="match status" value="1"/>
</dbReference>
<dbReference type="PROSITE" id="PS51722">
    <property type="entry name" value="G_TR_2"/>
    <property type="match status" value="1"/>
</dbReference>
<dbReference type="InterPro" id="IPR009000">
    <property type="entry name" value="Transl_B-barrel_sf"/>
</dbReference>
<dbReference type="VEuPathDB" id="GiardiaDB:GL50803_2970"/>
<proteinExistence type="inferred from homology"/>
<dbReference type="FunFam" id="3.40.50.300:FF:000065">
    <property type="entry name" value="Eukaryotic translation initiation factor 2 subunit gamma"/>
    <property type="match status" value="1"/>
</dbReference>
<dbReference type="GO" id="GO:0001731">
    <property type="term" value="P:formation of translation preinitiation complex"/>
    <property type="evidence" value="ECO:0000318"/>
    <property type="project" value="GO_Central"/>
</dbReference>
<keyword evidence="4" id="KW-0547">Nucleotide-binding</keyword>
<dbReference type="RefSeq" id="XP_001707704.1">
    <property type="nucleotide sequence ID" value="XM_001707652.1"/>
</dbReference>
<evidence type="ECO:0000256" key="2">
    <source>
        <dbReference type="ARBA" id="ARBA00011986"/>
    </source>
</evidence>
<evidence type="ECO:0000313" key="9">
    <source>
        <dbReference type="EMBL" id="KAE8304172.1"/>
    </source>
</evidence>
<dbReference type="GO" id="GO:0003743">
    <property type="term" value="F:translation initiation factor activity"/>
    <property type="evidence" value="ECO:0000318"/>
    <property type="project" value="GO_Central"/>
</dbReference>
<dbReference type="FunFam" id="2.40.30.10:FF:000009">
    <property type="entry name" value="Eukaryotic translation initiation factor 2 subunit gamma"/>
    <property type="match status" value="1"/>
</dbReference>
<comment type="caution">
    <text evidence="9">The sequence shown here is derived from an EMBL/GenBank/DDBJ whole genome shotgun (WGS) entry which is preliminary data.</text>
</comment>
<dbReference type="GeneID" id="5700608"/>
<dbReference type="SUPFAM" id="SSF50465">
    <property type="entry name" value="EF-Tu/eEF-1alpha/eIF2-gamma C-terminal domain"/>
    <property type="match status" value="1"/>
</dbReference>
<dbReference type="InterPro" id="IPR044128">
    <property type="entry name" value="eIF2g_GTP-bd"/>
</dbReference>
<dbReference type="SUPFAM" id="SSF52540">
    <property type="entry name" value="P-loop containing nucleoside triphosphate hydrolases"/>
    <property type="match status" value="1"/>
</dbReference>
<dbReference type="EMBL" id="AACB03000002">
    <property type="protein sequence ID" value="KAE8304172.1"/>
    <property type="molecule type" value="Genomic_DNA"/>
</dbReference>
<dbReference type="Gene3D" id="3.40.50.300">
    <property type="entry name" value="P-loop containing nucleotide triphosphate hydrolases"/>
    <property type="match status" value="1"/>
</dbReference>
<dbReference type="InterPro" id="IPR050543">
    <property type="entry name" value="eIF2G"/>
</dbReference>
<keyword evidence="6" id="KW-0648">Protein biosynthesis</keyword>
<dbReference type="InterPro" id="IPR009001">
    <property type="entry name" value="Transl_elong_EF1A/Init_IF2_C"/>
</dbReference>
<dbReference type="HOGENOM" id="CLU_027154_0_1_1"/>
<comment type="similarity">
    <text evidence="1">Belongs to the TRAFAC class translation factor GTPase superfamily. Classic translation factor GTPase family. EF-Tu/EF-1A subfamily.</text>
</comment>
<dbReference type="CDD" id="cd01888">
    <property type="entry name" value="eIF2_gamma"/>
    <property type="match status" value="1"/>
</dbReference>
<evidence type="ECO:0000256" key="5">
    <source>
        <dbReference type="ARBA" id="ARBA00022801"/>
    </source>
</evidence>
<evidence type="ECO:0000256" key="8">
    <source>
        <dbReference type="ARBA" id="ARBA00048107"/>
    </source>
</evidence>
<dbReference type="GO" id="GO:0003924">
    <property type="term" value="F:GTPase activity"/>
    <property type="evidence" value="ECO:0007669"/>
    <property type="project" value="InterPro"/>
</dbReference>
<dbReference type="Proteomes" id="UP000001548">
    <property type="component" value="Unassembled WGS sequence"/>
</dbReference>
<dbReference type="SUPFAM" id="SSF50447">
    <property type="entry name" value="Translation proteins"/>
    <property type="match status" value="1"/>
</dbReference>
<dbReference type="KEGG" id="gla:GL50803_002970"/>
<keyword evidence="5" id="KW-0378">Hydrolase</keyword>
<organism evidence="9 10">
    <name type="scientific">Giardia intestinalis (strain ATCC 50803 / WB clone C6)</name>
    <name type="common">Giardia lamblia</name>
    <dbReference type="NCBI Taxonomy" id="184922"/>
    <lineage>
        <taxon>Eukaryota</taxon>
        <taxon>Metamonada</taxon>
        <taxon>Diplomonadida</taxon>
        <taxon>Hexamitidae</taxon>
        <taxon>Giardiinae</taxon>
        <taxon>Giardia</taxon>
    </lineage>
</organism>
<keyword evidence="10" id="KW-1185">Reference proteome</keyword>
<dbReference type="EC" id="3.6.5.3" evidence="2"/>
<accession>A8BD23</accession>
<dbReference type="GO" id="GO:0000049">
    <property type="term" value="F:tRNA binding"/>
    <property type="evidence" value="ECO:0007669"/>
    <property type="project" value="InterPro"/>
</dbReference>
<evidence type="ECO:0000256" key="1">
    <source>
        <dbReference type="ARBA" id="ARBA00007249"/>
    </source>
</evidence>
<dbReference type="InterPro" id="IPR044127">
    <property type="entry name" value="eIF2g_dom_2"/>
</dbReference>
<evidence type="ECO:0000256" key="4">
    <source>
        <dbReference type="ARBA" id="ARBA00022741"/>
    </source>
</evidence>
<dbReference type="GO" id="GO:0005850">
    <property type="term" value="C:eukaryotic translation initiation factor 2 complex"/>
    <property type="evidence" value="ECO:0000318"/>
    <property type="project" value="GO_Central"/>
</dbReference>
<keyword evidence="7" id="KW-0342">GTP-binding</keyword>
<protein>
    <recommendedName>
        <fullName evidence="2">protein-synthesizing GTPase</fullName>
        <ecNumber evidence="2">3.6.5.3</ecNumber>
    </recommendedName>
</protein>
<reference evidence="9 10" key="1">
    <citation type="journal article" date="2007" name="Science">
        <title>Genomic minimalism in the early diverging intestinal parasite Giardia lamblia.</title>
        <authorList>
            <person name="Morrison H.G."/>
            <person name="McArthur A.G."/>
            <person name="Gillin F.D."/>
            <person name="Aley S.B."/>
            <person name="Adam R.D."/>
            <person name="Olsen G.J."/>
            <person name="Best A.A."/>
            <person name="Cande W.Z."/>
            <person name="Chen F."/>
            <person name="Cipriano M.J."/>
            <person name="Davids B.J."/>
            <person name="Dawson S.C."/>
            <person name="Elmendorf H.G."/>
            <person name="Hehl A.B."/>
            <person name="Holder M.E."/>
            <person name="Huse S.M."/>
            <person name="Kim U.U."/>
            <person name="Lasek-Nesselquist E."/>
            <person name="Manning G."/>
            <person name="Nigam A."/>
            <person name="Nixon J.E."/>
            <person name="Palm D."/>
            <person name="Passamaneck N.E."/>
            <person name="Prabhu A."/>
            <person name="Reich C.I."/>
            <person name="Reiner D.S."/>
            <person name="Samuelson J."/>
            <person name="Svard S.G."/>
            <person name="Sogin M.L."/>
        </authorList>
    </citation>
    <scope>NUCLEOTIDE SEQUENCE [LARGE SCALE GENOMIC DNA]</scope>
    <source>
        <strain evidence="9 10">WB C6</strain>
    </source>
</reference>
<dbReference type="FunFam" id="2.40.30.10:FF:000075">
    <property type="entry name" value="Translation initiation factor 2 subunit gamma"/>
    <property type="match status" value="1"/>
</dbReference>
<sequence length="478" mass="52323">MADSLGTLPLTPMYLSQQPFLKPEELHPTHPDVISRQATINIGTIGHVAHGKSTLVKAITGITTGRFHSEMERNITIKLGYANAKIFKCPKCPEPHNYFPTSSSMPDNSKCKMCGSVGTLVRHISFVDCPGHDFYMATMLTGACVMDAALLLIAADQPCPQSQTKEHLAAIDIAGITKADRVIIVQNKIDLIKEQEAKSHHQQIVNYLNISLKTKNPHIIPTSAVSGYNVDLVLHHIVNKLPIPKRDLTLPPLFMVIRSFDVNKPGYDIDNIRGGVAGGTLLQGMFKLGDTVEIRPGYTIMNEKTGKCSCYPLITKIISIKADENELRYAIPGGLIAIGTFIDPSYTRQDRLVGSVIGYPGHMPPIRLNITIYYELMHQLISAVNTNNTKIAVLAVNEVILFTIGSNSVSGTIKAVRTVNGVEKIADVVMNKPICAKTGEQIAISRKIATGASRSWRLIGWGKIQDNPDWENLNSTEA</sequence>
<dbReference type="CDD" id="cd03688">
    <property type="entry name" value="eIF2_gamma_II"/>
    <property type="match status" value="1"/>
</dbReference>
<dbReference type="GO" id="GO:0005525">
    <property type="term" value="F:GTP binding"/>
    <property type="evidence" value="ECO:0007669"/>
    <property type="project" value="UniProtKB-KW"/>
</dbReference>
<dbReference type="PRINTS" id="PR00315">
    <property type="entry name" value="ELONGATNFCT"/>
</dbReference>
<evidence type="ECO:0000313" key="10">
    <source>
        <dbReference type="Proteomes" id="UP000001548"/>
    </source>
</evidence>
<dbReference type="Gene3D" id="2.40.30.10">
    <property type="entry name" value="Translation factors"/>
    <property type="match status" value="2"/>
</dbReference>
<dbReference type="Pfam" id="PF00009">
    <property type="entry name" value="GTP_EFTU"/>
    <property type="match status" value="1"/>
</dbReference>
<dbReference type="Pfam" id="PF09173">
    <property type="entry name" value="eIF2_C"/>
    <property type="match status" value="1"/>
</dbReference>
<dbReference type="PANTHER" id="PTHR42854">
    <property type="entry name" value="EUKARYOTIC TRANSLATION INITIATION FACTOR 2 SUBUNIT 3 FAMILY MEMBER"/>
    <property type="match status" value="1"/>
</dbReference>
<keyword evidence="3 9" id="KW-0396">Initiation factor</keyword>
<evidence type="ECO:0000256" key="7">
    <source>
        <dbReference type="ARBA" id="ARBA00023134"/>
    </source>
</evidence>
<gene>
    <name evidence="9" type="ORF">GL50803_002970</name>
</gene>
<dbReference type="FunCoup" id="A8BD23">
    <property type="interactions" value="253"/>
</dbReference>
<dbReference type="SMR" id="A8BD23"/>
<dbReference type="InterPro" id="IPR000795">
    <property type="entry name" value="T_Tr_GTP-bd_dom"/>
</dbReference>